<proteinExistence type="predicted"/>
<evidence type="ECO:0000313" key="2">
    <source>
        <dbReference type="EMBL" id="CDP16299.1"/>
    </source>
</evidence>
<name>A0A068V745_COFCA</name>
<keyword evidence="1" id="KW-0732">Signal</keyword>
<organism evidence="2 3">
    <name type="scientific">Coffea canephora</name>
    <name type="common">Robusta coffee</name>
    <dbReference type="NCBI Taxonomy" id="49390"/>
    <lineage>
        <taxon>Eukaryota</taxon>
        <taxon>Viridiplantae</taxon>
        <taxon>Streptophyta</taxon>
        <taxon>Embryophyta</taxon>
        <taxon>Tracheophyta</taxon>
        <taxon>Spermatophyta</taxon>
        <taxon>Magnoliopsida</taxon>
        <taxon>eudicotyledons</taxon>
        <taxon>Gunneridae</taxon>
        <taxon>Pentapetalae</taxon>
        <taxon>asterids</taxon>
        <taxon>lamiids</taxon>
        <taxon>Gentianales</taxon>
        <taxon>Rubiaceae</taxon>
        <taxon>Ixoroideae</taxon>
        <taxon>Gardenieae complex</taxon>
        <taxon>Bertiereae - Coffeeae clade</taxon>
        <taxon>Coffeeae</taxon>
        <taxon>Coffea</taxon>
    </lineage>
</organism>
<dbReference type="EMBL" id="HG739204">
    <property type="protein sequence ID" value="CDP16299.1"/>
    <property type="molecule type" value="Genomic_DNA"/>
</dbReference>
<dbReference type="AlphaFoldDB" id="A0A068V745"/>
<reference evidence="3" key="1">
    <citation type="journal article" date="2014" name="Science">
        <title>The coffee genome provides insight into the convergent evolution of caffeine biosynthesis.</title>
        <authorList>
            <person name="Denoeud F."/>
            <person name="Carretero-Paulet L."/>
            <person name="Dereeper A."/>
            <person name="Droc G."/>
            <person name="Guyot R."/>
            <person name="Pietrella M."/>
            <person name="Zheng C."/>
            <person name="Alberti A."/>
            <person name="Anthony F."/>
            <person name="Aprea G."/>
            <person name="Aury J.M."/>
            <person name="Bento P."/>
            <person name="Bernard M."/>
            <person name="Bocs S."/>
            <person name="Campa C."/>
            <person name="Cenci A."/>
            <person name="Combes M.C."/>
            <person name="Crouzillat D."/>
            <person name="Da Silva C."/>
            <person name="Daddiego L."/>
            <person name="De Bellis F."/>
            <person name="Dussert S."/>
            <person name="Garsmeur O."/>
            <person name="Gayraud T."/>
            <person name="Guignon V."/>
            <person name="Jahn K."/>
            <person name="Jamilloux V."/>
            <person name="Joet T."/>
            <person name="Labadie K."/>
            <person name="Lan T."/>
            <person name="Leclercq J."/>
            <person name="Lepelley M."/>
            <person name="Leroy T."/>
            <person name="Li L.T."/>
            <person name="Librado P."/>
            <person name="Lopez L."/>
            <person name="Munoz A."/>
            <person name="Noel B."/>
            <person name="Pallavicini A."/>
            <person name="Perrotta G."/>
            <person name="Poncet V."/>
            <person name="Pot D."/>
            <person name="Priyono X."/>
            <person name="Rigoreau M."/>
            <person name="Rouard M."/>
            <person name="Rozas J."/>
            <person name="Tranchant-Dubreuil C."/>
            <person name="VanBuren R."/>
            <person name="Zhang Q."/>
            <person name="Andrade A.C."/>
            <person name="Argout X."/>
            <person name="Bertrand B."/>
            <person name="de Kochko A."/>
            <person name="Graziosi G."/>
            <person name="Henry R.J."/>
            <person name="Jayarama X."/>
            <person name="Ming R."/>
            <person name="Nagai C."/>
            <person name="Rounsley S."/>
            <person name="Sankoff D."/>
            <person name="Giuliano G."/>
            <person name="Albert V.A."/>
            <person name="Wincker P."/>
            <person name="Lashermes P."/>
        </authorList>
    </citation>
    <scope>NUCLEOTIDE SEQUENCE [LARGE SCALE GENOMIC DNA]</scope>
    <source>
        <strain evidence="3">cv. DH200-94</strain>
    </source>
</reference>
<evidence type="ECO:0000313" key="3">
    <source>
        <dbReference type="Proteomes" id="UP000295252"/>
    </source>
</evidence>
<gene>
    <name evidence="2" type="ORF">GSCOC_T00018079001</name>
</gene>
<dbReference type="Gramene" id="CDP16299">
    <property type="protein sequence ID" value="CDP16299"/>
    <property type="gene ID" value="GSCOC_T00018079001"/>
</dbReference>
<dbReference type="OrthoDB" id="737041at2759"/>
<evidence type="ECO:0000256" key="1">
    <source>
        <dbReference type="SAM" id="SignalP"/>
    </source>
</evidence>
<dbReference type="Proteomes" id="UP000295252">
    <property type="component" value="Chromosome III"/>
</dbReference>
<accession>A0A068V745</accession>
<keyword evidence="3" id="KW-1185">Reference proteome</keyword>
<feature type="chain" id="PRO_5001658633" evidence="1">
    <location>
        <begin position="24"/>
        <end position="81"/>
    </location>
</feature>
<sequence>MLWASLVHGFSIIGLIDLRNVVASISCDKAAWDAILNNRAVQDLRGSISVGHMQQIYLTKFSKYIRLFPWLLCMINQLLVK</sequence>
<dbReference type="PhylomeDB" id="A0A068V745"/>
<feature type="signal peptide" evidence="1">
    <location>
        <begin position="1"/>
        <end position="23"/>
    </location>
</feature>
<dbReference type="InParanoid" id="A0A068V745"/>
<protein>
    <submittedName>
        <fullName evidence="2">Uncharacterized protein</fullName>
    </submittedName>
</protein>